<keyword evidence="2" id="KW-0472">Membrane</keyword>
<comment type="subcellular location">
    <subcellularLocation>
        <location evidence="1">Membrane</location>
    </subcellularLocation>
</comment>
<organism evidence="3 4">
    <name type="scientific">Roseateles aquae</name>
    <dbReference type="NCBI Taxonomy" id="3077235"/>
    <lineage>
        <taxon>Bacteria</taxon>
        <taxon>Pseudomonadati</taxon>
        <taxon>Pseudomonadota</taxon>
        <taxon>Betaproteobacteria</taxon>
        <taxon>Burkholderiales</taxon>
        <taxon>Sphaerotilaceae</taxon>
        <taxon>Roseateles</taxon>
    </lineage>
</organism>
<dbReference type="EMBL" id="JAVXZY010000003">
    <property type="protein sequence ID" value="MDT8999386.1"/>
    <property type="molecule type" value="Genomic_DNA"/>
</dbReference>
<sequence length="221" mass="22982">MNHALLLAPQLQAAAARAVPAPQRLRQTLAMASSSALTLLLFIGLASEVRAQDWGSASGVASARAISGGMPTVAQPTSSSNLVRVISATPNLERVTETRQQCGYETQQVASSGGNSTGAAVLGALAGGLIASNVGKGTGKNVAIAAGSATGALIGKSLAEQNSPQYSNQTVQVCRPTSVVREQVRDYTVRYEYQGQEYLVNMPQQPGQWLRLHVSHSVSPV</sequence>
<evidence type="ECO:0000256" key="1">
    <source>
        <dbReference type="ARBA" id="ARBA00004370"/>
    </source>
</evidence>
<accession>A0ABU3PC28</accession>
<comment type="caution">
    <text evidence="3">The sequence shown here is derived from an EMBL/GenBank/DDBJ whole genome shotgun (WGS) entry which is preliminary data.</text>
</comment>
<protein>
    <recommendedName>
        <fullName evidence="5">Glycine zipper 2TM domain-containing protein</fullName>
    </recommendedName>
</protein>
<name>A0ABU3PC28_9BURK</name>
<proteinExistence type="predicted"/>
<evidence type="ECO:0000313" key="3">
    <source>
        <dbReference type="EMBL" id="MDT8999386.1"/>
    </source>
</evidence>
<evidence type="ECO:0008006" key="5">
    <source>
        <dbReference type="Google" id="ProtNLM"/>
    </source>
</evidence>
<dbReference type="Proteomes" id="UP001246372">
    <property type="component" value="Unassembled WGS sequence"/>
</dbReference>
<dbReference type="InterPro" id="IPR051407">
    <property type="entry name" value="Bact_OM_lipoprot/Surf_antigen"/>
</dbReference>
<dbReference type="PANTHER" id="PTHR35603:SF2">
    <property type="entry name" value="OUTER MEMBRANE LIPOPROTEIN"/>
    <property type="match status" value="1"/>
</dbReference>
<reference evidence="3" key="1">
    <citation type="submission" date="2023-09" db="EMBL/GenBank/DDBJ databases">
        <title>Paucibacter sp. APW11 Genome sequencing and assembly.</title>
        <authorList>
            <person name="Kim I."/>
        </authorList>
    </citation>
    <scope>NUCLEOTIDE SEQUENCE</scope>
    <source>
        <strain evidence="3">APW11</strain>
    </source>
</reference>
<keyword evidence="4" id="KW-1185">Reference proteome</keyword>
<evidence type="ECO:0000256" key="2">
    <source>
        <dbReference type="ARBA" id="ARBA00023136"/>
    </source>
</evidence>
<dbReference type="RefSeq" id="WP_315649921.1">
    <property type="nucleotide sequence ID" value="NZ_JAVXZY010000003.1"/>
</dbReference>
<gene>
    <name evidence="3" type="ORF">RQP53_08925</name>
</gene>
<evidence type="ECO:0000313" key="4">
    <source>
        <dbReference type="Proteomes" id="UP001246372"/>
    </source>
</evidence>
<dbReference type="PANTHER" id="PTHR35603">
    <property type="match status" value="1"/>
</dbReference>